<name>A0A812JMK1_9DINO</name>
<evidence type="ECO:0000313" key="1">
    <source>
        <dbReference type="EMBL" id="CAE7209912.1"/>
    </source>
</evidence>
<comment type="caution">
    <text evidence="1">The sequence shown here is derived from an EMBL/GenBank/DDBJ whole genome shotgun (WGS) entry which is preliminary data.</text>
</comment>
<dbReference type="AlphaFoldDB" id="A0A812JMK1"/>
<dbReference type="InterPro" id="IPR029063">
    <property type="entry name" value="SAM-dependent_MTases_sf"/>
</dbReference>
<dbReference type="OrthoDB" id="407296at2759"/>
<proteinExistence type="predicted"/>
<dbReference type="SUPFAM" id="SSF53335">
    <property type="entry name" value="S-adenosyl-L-methionine-dependent methyltransferases"/>
    <property type="match status" value="1"/>
</dbReference>
<protein>
    <submittedName>
        <fullName evidence="1">Uncharacterized protein</fullName>
    </submittedName>
</protein>
<dbReference type="Proteomes" id="UP000601435">
    <property type="component" value="Unassembled WGS sequence"/>
</dbReference>
<accession>A0A812JMK1</accession>
<sequence length="399" mass="44813">MLERTVNNSPDKRSPFQMHIDTVALWERNPKCAQILADNHLWCNSVLEADRPKPHLFKDIMSLNGPQEVLLAGSSASYVQKERRILGSCFVERQHCEWCGGHVSVPYADFGCSGLPCTDMSRAGLQAKRDGSTNTVYMTHGKFVESKKIPLFVIECTPELDMGMVEETHSGYDFYQLFFSNDQTGHAGAARDRTYVIASRQDTTSCQQDPEAVLHRIGRKMRGKVRTQPQDYLLADNLEIFLEAMQVEPVSVVLGDSMDLRPLLNPRERRALEQYEAAYLARFKVPAATDRNLVCFLGDNPSYTLNWSAISRRVPTLRLNSRSGKLWFPSRNRWMVARERLATLGWPVSADMADAMGCPAPVPMRDCLRASELAGNAMHFPSVAVAQLLALSCFAPLRP</sequence>
<gene>
    <name evidence="1" type="ORF">SNEC2469_LOCUS2061</name>
</gene>
<keyword evidence="2" id="KW-1185">Reference proteome</keyword>
<dbReference type="Gene3D" id="3.40.50.150">
    <property type="entry name" value="Vaccinia Virus protein VP39"/>
    <property type="match status" value="1"/>
</dbReference>
<dbReference type="EMBL" id="CAJNJA010006409">
    <property type="protein sequence ID" value="CAE7209912.1"/>
    <property type="molecule type" value="Genomic_DNA"/>
</dbReference>
<reference evidence="1" key="1">
    <citation type="submission" date="2021-02" db="EMBL/GenBank/DDBJ databases">
        <authorList>
            <person name="Dougan E. K."/>
            <person name="Rhodes N."/>
            <person name="Thang M."/>
            <person name="Chan C."/>
        </authorList>
    </citation>
    <scope>NUCLEOTIDE SEQUENCE</scope>
</reference>
<evidence type="ECO:0000313" key="2">
    <source>
        <dbReference type="Proteomes" id="UP000601435"/>
    </source>
</evidence>
<organism evidence="1 2">
    <name type="scientific">Symbiodinium necroappetens</name>
    <dbReference type="NCBI Taxonomy" id="1628268"/>
    <lineage>
        <taxon>Eukaryota</taxon>
        <taxon>Sar</taxon>
        <taxon>Alveolata</taxon>
        <taxon>Dinophyceae</taxon>
        <taxon>Suessiales</taxon>
        <taxon>Symbiodiniaceae</taxon>
        <taxon>Symbiodinium</taxon>
    </lineage>
</organism>